<gene>
    <name evidence="1" type="ORF">MM415A04650_0002</name>
    <name evidence="2" type="ORF">MM415B03771_0006</name>
</gene>
<dbReference type="EMBL" id="MT141701">
    <property type="protein sequence ID" value="QJA69381.1"/>
    <property type="molecule type" value="Genomic_DNA"/>
</dbReference>
<dbReference type="AlphaFoldDB" id="A0A6M3LHJ0"/>
<organism evidence="2">
    <name type="scientific">viral metagenome</name>
    <dbReference type="NCBI Taxonomy" id="1070528"/>
    <lineage>
        <taxon>unclassified sequences</taxon>
        <taxon>metagenomes</taxon>
        <taxon>organismal metagenomes</taxon>
    </lineage>
</organism>
<reference evidence="2" key="1">
    <citation type="submission" date="2020-03" db="EMBL/GenBank/DDBJ databases">
        <title>The deep terrestrial virosphere.</title>
        <authorList>
            <person name="Holmfeldt K."/>
            <person name="Nilsson E."/>
            <person name="Simone D."/>
            <person name="Lopez-Fernandez M."/>
            <person name="Wu X."/>
            <person name="de Brujin I."/>
            <person name="Lundin D."/>
            <person name="Andersson A."/>
            <person name="Bertilsson S."/>
            <person name="Dopson M."/>
        </authorList>
    </citation>
    <scope>NUCLEOTIDE SEQUENCE</scope>
    <source>
        <strain evidence="1">MM415A04650</strain>
        <strain evidence="2">MM415B03771</strain>
    </source>
</reference>
<name>A0A6M3LHJ0_9ZZZZ</name>
<evidence type="ECO:0000313" key="1">
    <source>
        <dbReference type="EMBL" id="QJA69381.1"/>
    </source>
</evidence>
<accession>A0A6M3LHJ0</accession>
<proteinExistence type="predicted"/>
<dbReference type="EMBL" id="MT143257">
    <property type="protein sequence ID" value="QJA94737.1"/>
    <property type="molecule type" value="Genomic_DNA"/>
</dbReference>
<sequence length="256" mass="29848">MAKIGSFNYDRFNKLFHKGEQIVVGFREDYTHGYISKIDETGFGLIQLKQPKEYWYDWEHFEVAMHPGFRFKKLPVDDEWIDRVNTLTLSLLGDKFPDPSRVDDTGIHYQFHNCDDVIACVSRFNIKPKEIEKFTAEQPWGRMAIKINNGKADIKAYNSFVNTLPQGKDFDIIRFYFFDDDCLTFRGDGLESKSVRDGKELDVMRITELGKRVYVSSGDPWYTDEPVEKIGFNMWKSKDGYAMSHSKAIIVEVICK</sequence>
<protein>
    <submittedName>
        <fullName evidence="2">Uncharacterized protein</fullName>
    </submittedName>
</protein>
<evidence type="ECO:0000313" key="2">
    <source>
        <dbReference type="EMBL" id="QJA94737.1"/>
    </source>
</evidence>